<dbReference type="GO" id="GO:0016491">
    <property type="term" value="F:oxidoreductase activity"/>
    <property type="evidence" value="ECO:0007669"/>
    <property type="project" value="UniProtKB-KW"/>
</dbReference>
<keyword evidence="6 8" id="KW-0408">Iron</keyword>
<evidence type="ECO:0000259" key="9">
    <source>
        <dbReference type="Pfam" id="PF04055"/>
    </source>
</evidence>
<evidence type="ECO:0000256" key="7">
    <source>
        <dbReference type="ARBA" id="ARBA00023014"/>
    </source>
</evidence>
<dbReference type="InterPro" id="IPR001989">
    <property type="entry name" value="Radical_activat_CS"/>
</dbReference>
<dbReference type="InterPro" id="IPR058240">
    <property type="entry name" value="rSAM_sf"/>
</dbReference>
<evidence type="ECO:0000313" key="11">
    <source>
        <dbReference type="Proteomes" id="UP000429958"/>
    </source>
</evidence>
<comment type="caution">
    <text evidence="10">The sequence shown here is derived from an EMBL/GenBank/DDBJ whole genome shotgun (WGS) entry which is preliminary data.</text>
</comment>
<dbReference type="PROSITE" id="PS01087">
    <property type="entry name" value="RADICAL_ACTIVATING"/>
    <property type="match status" value="1"/>
</dbReference>
<accession>A0A7X2NIR7</accession>
<evidence type="ECO:0000256" key="6">
    <source>
        <dbReference type="ARBA" id="ARBA00023004"/>
    </source>
</evidence>
<keyword evidence="11" id="KW-1185">Reference proteome</keyword>
<keyword evidence="2" id="KW-0004">4Fe-4S</keyword>
<sequence length="327" mass="36545">MDINSHHSDFLSFKTYANCQLCPRRCGADRSSRPGFCGLNHKLRAARAALHHWEEPALSGPAEGPGGSGTVFFSGCTLRCCFCQNHAISRENFGKEITADALAQIFLNLQSQGAYNINLVTATQFLPHITAALDKVRHKLHIPVVYNSGGYERTQTVKALKDYVDIWLPDFKYFDNRLGIRYSQAGDYFETASEAILQMIEQTGSPVWKAEQTISSPYRSSSAALPLLESGVIIRHLVLPSHKDDSIALLHWIKTHLPEGQYLLSLMSQYTPYGSNKDCPELNRHITTYEYNRVIDTAVSLGLTQGYMQQKSSAGKEYTPPFHLEGL</sequence>
<proteinExistence type="inferred from homology"/>
<dbReference type="InterPro" id="IPR007197">
    <property type="entry name" value="rSAM"/>
</dbReference>
<dbReference type="SUPFAM" id="SSF102114">
    <property type="entry name" value="Radical SAM enzymes"/>
    <property type="match status" value="1"/>
</dbReference>
<organism evidence="10 11">
    <name type="scientific">Clostridium porci</name>
    <dbReference type="NCBI Taxonomy" id="2605778"/>
    <lineage>
        <taxon>Bacteria</taxon>
        <taxon>Bacillati</taxon>
        <taxon>Bacillota</taxon>
        <taxon>Clostridia</taxon>
        <taxon>Eubacteriales</taxon>
        <taxon>Clostridiaceae</taxon>
        <taxon>Clostridium</taxon>
    </lineage>
</organism>
<dbReference type="PIRSF" id="PIRSF004869">
    <property type="entry name" value="PflX_prd"/>
    <property type="match status" value="1"/>
</dbReference>
<name>A0A7X2NIR7_9CLOT</name>
<feature type="binding site" evidence="8">
    <location>
        <position position="80"/>
    </location>
    <ligand>
        <name>[4Fe-4S] cluster</name>
        <dbReference type="ChEBI" id="CHEBI:49883"/>
        <note>4Fe-4S-S-AdoMet</note>
    </ligand>
</feature>
<feature type="binding site" evidence="8">
    <location>
        <position position="76"/>
    </location>
    <ligand>
        <name>[4Fe-4S] cluster</name>
        <dbReference type="ChEBI" id="CHEBI:49883"/>
        <note>4Fe-4S-S-AdoMet</note>
    </ligand>
</feature>
<dbReference type="Gene3D" id="3.20.20.70">
    <property type="entry name" value="Aldolase class I"/>
    <property type="match status" value="1"/>
</dbReference>
<dbReference type="InterPro" id="IPR016431">
    <property type="entry name" value="Pyrv-formate_lyase-activ_prd"/>
</dbReference>
<reference evidence="10 11" key="1">
    <citation type="submission" date="2019-08" db="EMBL/GenBank/DDBJ databases">
        <title>In-depth cultivation of the pig gut microbiome towards novel bacterial diversity and tailored functional studies.</title>
        <authorList>
            <person name="Wylensek D."/>
            <person name="Hitch T.C.A."/>
            <person name="Clavel T."/>
        </authorList>
    </citation>
    <scope>NUCLEOTIDE SEQUENCE [LARGE SCALE GENOMIC DNA]</scope>
    <source>
        <strain evidence="10 11">WCA-389-WT-23D1</strain>
    </source>
</reference>
<dbReference type="PANTHER" id="PTHR43075:SF1">
    <property type="entry name" value="FORMATE LYASE ACTIVATING ENZYME, PUTATIVE (AFU_ORTHOLOGUE AFUA_2G15630)-RELATED"/>
    <property type="match status" value="1"/>
</dbReference>
<keyword evidence="3 8" id="KW-0949">S-adenosyl-L-methionine</keyword>
<dbReference type="Proteomes" id="UP000429958">
    <property type="component" value="Unassembled WGS sequence"/>
</dbReference>
<evidence type="ECO:0000256" key="4">
    <source>
        <dbReference type="ARBA" id="ARBA00022723"/>
    </source>
</evidence>
<dbReference type="InterPro" id="IPR013785">
    <property type="entry name" value="Aldolase_TIM"/>
</dbReference>
<keyword evidence="7 8" id="KW-0411">Iron-sulfur</keyword>
<evidence type="ECO:0000313" key="10">
    <source>
        <dbReference type="EMBL" id="MSS35493.1"/>
    </source>
</evidence>
<evidence type="ECO:0000256" key="3">
    <source>
        <dbReference type="ARBA" id="ARBA00022691"/>
    </source>
</evidence>
<evidence type="ECO:0000256" key="2">
    <source>
        <dbReference type="ARBA" id="ARBA00022485"/>
    </source>
</evidence>
<dbReference type="GO" id="GO:0051539">
    <property type="term" value="F:4 iron, 4 sulfur cluster binding"/>
    <property type="evidence" value="ECO:0007669"/>
    <property type="project" value="UniProtKB-KW"/>
</dbReference>
<keyword evidence="4 8" id="KW-0479">Metal-binding</keyword>
<feature type="binding site" evidence="8">
    <location>
        <position position="83"/>
    </location>
    <ligand>
        <name>[4Fe-4S] cluster</name>
        <dbReference type="ChEBI" id="CHEBI:49883"/>
        <note>4Fe-4S-S-AdoMet</note>
    </ligand>
</feature>
<dbReference type="PANTHER" id="PTHR43075">
    <property type="entry name" value="FORMATE LYASE ACTIVATING ENZYME, PUTATIVE (AFU_ORTHOLOGUE AFUA_2G15630)-RELATED"/>
    <property type="match status" value="1"/>
</dbReference>
<evidence type="ECO:0000256" key="8">
    <source>
        <dbReference type="PIRSR" id="PIRSR004869-50"/>
    </source>
</evidence>
<evidence type="ECO:0000256" key="1">
    <source>
        <dbReference type="ARBA" id="ARBA00009777"/>
    </source>
</evidence>
<dbReference type="EMBL" id="VUMD01000002">
    <property type="protein sequence ID" value="MSS35493.1"/>
    <property type="molecule type" value="Genomic_DNA"/>
</dbReference>
<dbReference type="AlphaFoldDB" id="A0A7X2NIR7"/>
<keyword evidence="5" id="KW-0560">Oxidoreductase</keyword>
<comment type="similarity">
    <text evidence="1">Belongs to the organic radical-activating enzymes family.</text>
</comment>
<dbReference type="SFLD" id="SFLDG01099">
    <property type="entry name" value="Uncharacterised_Radical_SAM_Su"/>
    <property type="match status" value="1"/>
</dbReference>
<dbReference type="Pfam" id="PF04055">
    <property type="entry name" value="Radical_SAM"/>
    <property type="match status" value="1"/>
</dbReference>
<dbReference type="GO" id="GO:0046872">
    <property type="term" value="F:metal ion binding"/>
    <property type="evidence" value="ECO:0007669"/>
    <property type="project" value="UniProtKB-KW"/>
</dbReference>
<gene>
    <name evidence="10" type="ORF">FYJ39_02570</name>
</gene>
<dbReference type="RefSeq" id="WP_154470906.1">
    <property type="nucleotide sequence ID" value="NZ_DBEWUL010000118.1"/>
</dbReference>
<dbReference type="SFLD" id="SFLDS00029">
    <property type="entry name" value="Radical_SAM"/>
    <property type="match status" value="1"/>
</dbReference>
<evidence type="ECO:0000256" key="5">
    <source>
        <dbReference type="ARBA" id="ARBA00023002"/>
    </source>
</evidence>
<protein>
    <submittedName>
        <fullName evidence="10">Radical SAM protein</fullName>
    </submittedName>
</protein>
<comment type="cofactor">
    <cofactor evidence="8">
        <name>[4Fe-4S] cluster</name>
        <dbReference type="ChEBI" id="CHEBI:49883"/>
    </cofactor>
    <text evidence="8">Binds 1 [4Fe-4S] cluster. The cluster is coordinated with 3 cysteines and an exchangeable S-adenosyl-L-methionine.</text>
</comment>
<dbReference type="InterPro" id="IPR040085">
    <property type="entry name" value="MJ0674-like"/>
</dbReference>
<feature type="domain" description="Radical SAM core" evidence="9">
    <location>
        <begin position="71"/>
        <end position="195"/>
    </location>
</feature>